<comment type="caution">
    <text evidence="2">The sequence shown here is derived from an EMBL/GenBank/DDBJ whole genome shotgun (WGS) entry which is preliminary data.</text>
</comment>
<organism evidence="2 3">
    <name type="scientific">Polaribacter aquimarinus</name>
    <dbReference type="NCBI Taxonomy" id="2100726"/>
    <lineage>
        <taxon>Bacteria</taxon>
        <taxon>Pseudomonadati</taxon>
        <taxon>Bacteroidota</taxon>
        <taxon>Flavobacteriia</taxon>
        <taxon>Flavobacteriales</taxon>
        <taxon>Flavobacteriaceae</taxon>
    </lineage>
</organism>
<sequence length="150" mass="17686">MKKTNTLKSVVFFLLISFYFQTSFSQDFAKSIALKPYSKMYEMSNNIAIKNAVLNDGKYTYKFKERDILVEIKNGFYYEYHPKKEFIKAKIDWISEFEYNLTIVDLEMRGAPFKIGSMLTAKITQIKGNRYFYKSTFNNKTGNGSFKRVK</sequence>
<keyword evidence="3" id="KW-1185">Reference proteome</keyword>
<dbReference type="EMBL" id="QFFG01000002">
    <property type="protein sequence ID" value="PWG06039.1"/>
    <property type="molecule type" value="Genomic_DNA"/>
</dbReference>
<keyword evidence="1" id="KW-0732">Signal</keyword>
<dbReference type="AlphaFoldDB" id="A0A2U2JCG7"/>
<gene>
    <name evidence="2" type="ORF">DIS07_06295</name>
</gene>
<feature type="chain" id="PRO_5015434462" evidence="1">
    <location>
        <begin position="26"/>
        <end position="150"/>
    </location>
</feature>
<dbReference type="RefSeq" id="WP_109404370.1">
    <property type="nucleotide sequence ID" value="NZ_QFFG01000002.1"/>
</dbReference>
<accession>A0A2U2JCG7</accession>
<dbReference type="OrthoDB" id="1201757at2"/>
<name>A0A2U2JCG7_9FLAO</name>
<evidence type="ECO:0000313" key="2">
    <source>
        <dbReference type="EMBL" id="PWG06039.1"/>
    </source>
</evidence>
<evidence type="ECO:0000313" key="3">
    <source>
        <dbReference type="Proteomes" id="UP000245670"/>
    </source>
</evidence>
<evidence type="ECO:0000256" key="1">
    <source>
        <dbReference type="SAM" id="SignalP"/>
    </source>
</evidence>
<protein>
    <submittedName>
        <fullName evidence="2">Uncharacterized protein</fullName>
    </submittedName>
</protein>
<proteinExistence type="predicted"/>
<reference evidence="2 3" key="1">
    <citation type="submission" date="2018-05" db="EMBL/GenBank/DDBJ databases">
        <title>Polaribacter aquimarinus sp. nov., isolated from sediment in a sediment of sea.</title>
        <authorList>
            <person name="Lu D."/>
        </authorList>
    </citation>
    <scope>NUCLEOTIDE SEQUENCE [LARGE SCALE GENOMIC DNA]</scope>
    <source>
        <strain evidence="2 3">ZY113</strain>
    </source>
</reference>
<feature type="signal peptide" evidence="1">
    <location>
        <begin position="1"/>
        <end position="25"/>
    </location>
</feature>
<dbReference type="Proteomes" id="UP000245670">
    <property type="component" value="Unassembled WGS sequence"/>
</dbReference>